<sequence length="191" mass="21082">MRPRKSGQTGEASASDQSNEANRRNRPKHGADTDVLWQLSPAAIAHWPTVAQQLSDAGVLSSVDARSVVSYCEAFARWRAVGDELAKMLIEFGAKSVRQVEEEHNGPQGPEPQAAITPMKPADPRPPAAIMRRVEVERETGLSRSTIYQRVKEGTFPPQLKIGPRSIGWRVADIESFLKSPANYRAEDKKP</sequence>
<dbReference type="InterPro" id="IPR010260">
    <property type="entry name" value="AlpA"/>
</dbReference>
<dbReference type="AlphaFoldDB" id="A0A7I8BF90"/>
<feature type="region of interest" description="Disordered" evidence="1">
    <location>
        <begin position="1"/>
        <end position="33"/>
    </location>
</feature>
<dbReference type="Pfam" id="PF05119">
    <property type="entry name" value="Terminase_4"/>
    <property type="match status" value="1"/>
</dbReference>
<protein>
    <recommendedName>
        <fullName evidence="4">AlpA family transcriptional regulator</fullName>
    </recommendedName>
</protein>
<gene>
    <name evidence="2" type="ORF">PPGU16_01700</name>
</gene>
<reference evidence="2 3" key="1">
    <citation type="journal article" date="2020" name="Genes (Basel)">
        <title>Genomic Comparison of Insect Gut Symbionts from Divergent Burkholderia Subclades.</title>
        <authorList>
            <person name="Takeshita K."/>
            <person name="Kikuchi Y."/>
        </authorList>
    </citation>
    <scope>NUCLEOTIDE SEQUENCE [LARGE SCALE GENOMIC DNA]</scope>
    <source>
        <strain evidence="2 3">PGU16</strain>
    </source>
</reference>
<evidence type="ECO:0000313" key="2">
    <source>
        <dbReference type="EMBL" id="BCF87103.1"/>
    </source>
</evidence>
<feature type="compositionally biased region" description="Polar residues" evidence="1">
    <location>
        <begin position="1"/>
        <end position="20"/>
    </location>
</feature>
<dbReference type="RefSeq" id="WP_345961157.1">
    <property type="nucleotide sequence ID" value="NZ_AP023174.1"/>
</dbReference>
<dbReference type="Gene3D" id="1.10.238.160">
    <property type="match status" value="1"/>
</dbReference>
<evidence type="ECO:0008006" key="4">
    <source>
        <dbReference type="Google" id="ProtNLM"/>
    </source>
</evidence>
<feature type="region of interest" description="Disordered" evidence="1">
    <location>
        <begin position="101"/>
        <end position="122"/>
    </location>
</feature>
<dbReference type="Proteomes" id="UP000510888">
    <property type="component" value="Chromosome 1"/>
</dbReference>
<dbReference type="KEGG" id="plad:PPGU16_01700"/>
<keyword evidence="3" id="KW-1185">Reference proteome</keyword>
<proteinExistence type="predicted"/>
<dbReference type="Pfam" id="PF05930">
    <property type="entry name" value="Phage_AlpA"/>
    <property type="match status" value="1"/>
</dbReference>
<name>A0A7I8BF90_9BURK</name>
<organism evidence="2 3">
    <name type="scientific">Paraburkholderia largidicola</name>
    <dbReference type="NCBI Taxonomy" id="3014751"/>
    <lineage>
        <taxon>Bacteria</taxon>
        <taxon>Pseudomonadati</taxon>
        <taxon>Pseudomonadota</taxon>
        <taxon>Betaproteobacteria</taxon>
        <taxon>Burkholderiales</taxon>
        <taxon>Burkholderiaceae</taxon>
        <taxon>Paraburkholderia</taxon>
    </lineage>
</organism>
<evidence type="ECO:0000313" key="3">
    <source>
        <dbReference type="Proteomes" id="UP000510888"/>
    </source>
</evidence>
<dbReference type="EMBL" id="AP023174">
    <property type="protein sequence ID" value="BCF87103.1"/>
    <property type="molecule type" value="Genomic_DNA"/>
</dbReference>
<accession>A0A7I8BF90</accession>
<evidence type="ECO:0000256" key="1">
    <source>
        <dbReference type="SAM" id="MobiDB-lite"/>
    </source>
</evidence>
<dbReference type="InterPro" id="IPR006448">
    <property type="entry name" value="Phage_term_ssu_P27"/>
</dbReference>